<sequence>MSSFRQFQKQPPELRYKILELDMTPRRTRVRANCHQPGMSIFSLPFLVCPHRALRVYRDSRTFMVNYDLDFFCVHERHLALLALGPHRRQIRHVEMYCHLADYDWFASPGNDWFYTSQQPSFVMSGFHDFQRLPPKLRSQIWKLAMDPREISFVTNERYHPESRSPMAPRALVAPLLHACWESRMLMKKLYKKVVFGSMVLNRCYVWVNYDLDTVFLDYFKIHHLPHLNPDWIRRLALHRRQCPPFPGWFQHYMGECLSFIGRLPNLTDVLLNFEAPCERSHLRSPPWHPIEYTIMVECYATCRPAHFNLRIIDLSSDPDAVLSRDNFLCLLQELTPSAMADYASQGYRLFEDPTAFSSNLYGKKSPIWKHVGCDCDQDMNDYQRLWEWRPIPDTTT</sequence>
<dbReference type="AlphaFoldDB" id="A0A168J4Z8"/>
<comment type="caution">
    <text evidence="2">The sequence shown here is derived from an EMBL/GenBank/DDBJ whole genome shotgun (WGS) entry which is preliminary data.</text>
</comment>
<evidence type="ECO:0000259" key="1">
    <source>
        <dbReference type="Pfam" id="PF20150"/>
    </source>
</evidence>
<dbReference type="PANTHER" id="PTHR35910:SF1">
    <property type="entry name" value="2EXR DOMAIN-CONTAINING PROTEIN"/>
    <property type="match status" value="1"/>
</dbReference>
<dbReference type="Pfam" id="PF20150">
    <property type="entry name" value="2EXR"/>
    <property type="match status" value="1"/>
</dbReference>
<feature type="domain" description="2EXR" evidence="1">
    <location>
        <begin position="127"/>
        <end position="215"/>
    </location>
</feature>
<dbReference type="OrthoDB" id="3473305at2759"/>
<dbReference type="InterPro" id="IPR045518">
    <property type="entry name" value="2EXR"/>
</dbReference>
<evidence type="ECO:0000313" key="3">
    <source>
        <dbReference type="Proteomes" id="UP000076881"/>
    </source>
</evidence>
<name>A0A168J4Z8_CORDF</name>
<proteinExistence type="predicted"/>
<organism evidence="2 3">
    <name type="scientific">Akanthomyces lecanii RCEF 1005</name>
    <dbReference type="NCBI Taxonomy" id="1081108"/>
    <lineage>
        <taxon>Eukaryota</taxon>
        <taxon>Fungi</taxon>
        <taxon>Dikarya</taxon>
        <taxon>Ascomycota</taxon>
        <taxon>Pezizomycotina</taxon>
        <taxon>Sordariomycetes</taxon>
        <taxon>Hypocreomycetidae</taxon>
        <taxon>Hypocreales</taxon>
        <taxon>Cordycipitaceae</taxon>
        <taxon>Akanthomyces</taxon>
        <taxon>Cordyceps confragosa</taxon>
    </lineage>
</organism>
<dbReference type="Proteomes" id="UP000076881">
    <property type="component" value="Unassembled WGS sequence"/>
</dbReference>
<protein>
    <recommendedName>
        <fullName evidence="1">2EXR domain-containing protein</fullName>
    </recommendedName>
</protein>
<reference evidence="2 3" key="1">
    <citation type="journal article" date="2016" name="Genome Biol. Evol.">
        <title>Divergent and convergent evolution of fungal pathogenicity.</title>
        <authorList>
            <person name="Shang Y."/>
            <person name="Xiao G."/>
            <person name="Zheng P."/>
            <person name="Cen K."/>
            <person name="Zhan S."/>
            <person name="Wang C."/>
        </authorList>
    </citation>
    <scope>NUCLEOTIDE SEQUENCE [LARGE SCALE GENOMIC DNA]</scope>
    <source>
        <strain evidence="2 3">RCEF 1005</strain>
    </source>
</reference>
<evidence type="ECO:0000313" key="2">
    <source>
        <dbReference type="EMBL" id="OAA80011.1"/>
    </source>
</evidence>
<keyword evidence="3" id="KW-1185">Reference proteome</keyword>
<accession>A0A168J4Z8</accession>
<dbReference type="EMBL" id="AZHF01000002">
    <property type="protein sequence ID" value="OAA80011.1"/>
    <property type="molecule type" value="Genomic_DNA"/>
</dbReference>
<gene>
    <name evidence="2" type="ORF">LEL_03497</name>
</gene>
<dbReference type="PANTHER" id="PTHR35910">
    <property type="entry name" value="2EXR DOMAIN-CONTAINING PROTEIN"/>
    <property type="match status" value="1"/>
</dbReference>